<dbReference type="RefSeq" id="XP_040616150.1">
    <property type="nucleotide sequence ID" value="XM_040765056.1"/>
</dbReference>
<comment type="caution">
    <text evidence="3">The sequence shown here is derived from an EMBL/GenBank/DDBJ whole genome shotgun (WGS) entry which is preliminary data.</text>
</comment>
<evidence type="ECO:0000313" key="3">
    <source>
        <dbReference type="EMBL" id="KIH88140.1"/>
    </source>
</evidence>
<feature type="compositionally biased region" description="Gly residues" evidence="1">
    <location>
        <begin position="552"/>
        <end position="561"/>
    </location>
</feature>
<feature type="compositionally biased region" description="Low complexity" evidence="1">
    <location>
        <begin position="412"/>
        <end position="433"/>
    </location>
</feature>
<proteinExistence type="predicted"/>
<dbReference type="PROSITE" id="PS50003">
    <property type="entry name" value="PH_DOMAIN"/>
    <property type="match status" value="1"/>
</dbReference>
<feature type="region of interest" description="Disordered" evidence="1">
    <location>
        <begin position="1"/>
        <end position="108"/>
    </location>
</feature>
<dbReference type="GeneID" id="63679977"/>
<name>A0A0C2IMA4_9PEZI</name>
<accession>A0A0C2IMA4</accession>
<evidence type="ECO:0000313" key="4">
    <source>
        <dbReference type="Proteomes" id="UP000031575"/>
    </source>
</evidence>
<feature type="compositionally biased region" description="Polar residues" evidence="1">
    <location>
        <begin position="508"/>
        <end position="532"/>
    </location>
</feature>
<dbReference type="InterPro" id="IPR011993">
    <property type="entry name" value="PH-like_dom_sf"/>
</dbReference>
<dbReference type="PANTHER" id="PTHR37283">
    <property type="entry name" value="PH DOMAIN-CONTAINING PROTEIN YHR131C"/>
    <property type="match status" value="1"/>
</dbReference>
<sequence>MATTATAPIAIEFSAPPSPVNDAPAYSESAAEPGQQLTQVLTSSSRRSSASSVPSRPSLTRRTSLEEDYFYREVMTVEKRPTEPPPSYETTMKKIRRKERQEAAAAAAAMAAETTTAVAAEAAAASKSDVSETTPPSPTPVLSSTKGKETASSRPTASKSKSKSRSKSAPAPAPLSNSGAVHTNTPDDVLPPYSCDIHIEGVFQRKMEIENATKRAEDRRWATSYVVLHGTSLEIHQCRKDRSWAGRTTRTGPGVSPDRPPWMHKAGLERRYNLSYADVGIAADYVKRRYVIRVRAETDQFLLSCVELETFIQWLDALFAALSIAAPIDERDFPRDQSIPRLQRIRWYRGRDREAEANQDRERGEDRERESERETDQESDRDSDRDGGRENRQQLVGGSASGDSSADDEAADVISALPSPSLSRPISPTRLPSKSVRTGQSLAAAAAAVLEEESRRVTGAAPITAADAAASAPRVGLGSTNASSISLATASSASTVAGPSTAPLHNLTAQQQAASRAMLSQGNPVPDNNLQGKNGGTGGRFSLRSIRSRFNLGGGPGGGGSSSSSNSNSNNTNSAGRMMNAPAGFRHHAVDATTGKWQPSHRWTKTHDMVYAKLCYATLLFRSPRKSNYIVMRGKQWLVDWSTGNMVRVSPPRYGEIETQPGPFQVLRTENTRI</sequence>
<protein>
    <submittedName>
        <fullName evidence="3">Spectrin beta</fullName>
    </submittedName>
</protein>
<dbReference type="InterPro" id="IPR001849">
    <property type="entry name" value="PH_domain"/>
</dbReference>
<dbReference type="Proteomes" id="UP000031575">
    <property type="component" value="Unassembled WGS sequence"/>
</dbReference>
<feature type="compositionally biased region" description="Basic and acidic residues" evidence="1">
    <location>
        <begin position="63"/>
        <end position="82"/>
    </location>
</feature>
<reference evidence="3 4" key="1">
    <citation type="journal article" date="2014" name="BMC Genomics">
        <title>Comparative genomics of the major fungal agents of human and animal Sporotrichosis: Sporothrix schenckii and Sporothrix brasiliensis.</title>
        <authorList>
            <person name="Teixeira M.M."/>
            <person name="de Almeida L.G."/>
            <person name="Kubitschek-Barreira P."/>
            <person name="Alves F.L."/>
            <person name="Kioshima E.S."/>
            <person name="Abadio A.K."/>
            <person name="Fernandes L."/>
            <person name="Derengowski L.S."/>
            <person name="Ferreira K.S."/>
            <person name="Souza R.C."/>
            <person name="Ruiz J.C."/>
            <person name="de Andrade N.C."/>
            <person name="Paes H.C."/>
            <person name="Nicola A.M."/>
            <person name="Albuquerque P."/>
            <person name="Gerber A.L."/>
            <person name="Martins V.P."/>
            <person name="Peconick L.D."/>
            <person name="Neto A.V."/>
            <person name="Chaucanez C.B."/>
            <person name="Silva P.A."/>
            <person name="Cunha O.L."/>
            <person name="de Oliveira F.F."/>
            <person name="dos Santos T.C."/>
            <person name="Barros A.L."/>
            <person name="Soares M.A."/>
            <person name="de Oliveira L.M."/>
            <person name="Marini M.M."/>
            <person name="Villalobos-Duno H."/>
            <person name="Cunha M.M."/>
            <person name="de Hoog S."/>
            <person name="da Silveira J.F."/>
            <person name="Henrissat B."/>
            <person name="Nino-Vega G.A."/>
            <person name="Cisalpino P.S."/>
            <person name="Mora-Montes H.M."/>
            <person name="Almeida S.R."/>
            <person name="Stajich J.E."/>
            <person name="Lopes-Bezerra L.M."/>
            <person name="Vasconcelos A.T."/>
            <person name="Felipe M.S."/>
        </authorList>
    </citation>
    <scope>NUCLEOTIDE SEQUENCE [LARGE SCALE GENOMIC DNA]</scope>
    <source>
        <strain evidence="3 4">5110</strain>
    </source>
</reference>
<evidence type="ECO:0000256" key="1">
    <source>
        <dbReference type="SAM" id="MobiDB-lite"/>
    </source>
</evidence>
<dbReference type="EMBL" id="AWTV01000009">
    <property type="protein sequence ID" value="KIH88140.1"/>
    <property type="molecule type" value="Genomic_DNA"/>
</dbReference>
<organism evidence="3 4">
    <name type="scientific">Sporothrix brasiliensis 5110</name>
    <dbReference type="NCBI Taxonomy" id="1398154"/>
    <lineage>
        <taxon>Eukaryota</taxon>
        <taxon>Fungi</taxon>
        <taxon>Dikarya</taxon>
        <taxon>Ascomycota</taxon>
        <taxon>Pezizomycotina</taxon>
        <taxon>Sordariomycetes</taxon>
        <taxon>Sordariomycetidae</taxon>
        <taxon>Ophiostomatales</taxon>
        <taxon>Ophiostomataceae</taxon>
        <taxon>Sporothrix</taxon>
    </lineage>
</organism>
<dbReference type="VEuPathDB" id="FungiDB:SPBR_06800"/>
<feature type="domain" description="PH" evidence="2">
    <location>
        <begin position="196"/>
        <end position="323"/>
    </location>
</feature>
<dbReference type="HOGENOM" id="CLU_028348_0_0_1"/>
<feature type="compositionally biased region" description="Low complexity" evidence="1">
    <location>
        <begin position="43"/>
        <end position="58"/>
    </location>
</feature>
<dbReference type="SUPFAM" id="SSF50729">
    <property type="entry name" value="PH domain-like"/>
    <property type="match status" value="1"/>
</dbReference>
<gene>
    <name evidence="3" type="ORF">SPBR_06800</name>
</gene>
<dbReference type="Gene3D" id="2.30.29.30">
    <property type="entry name" value="Pleckstrin-homology domain (PH domain)/Phosphotyrosine-binding domain (PTB)"/>
    <property type="match status" value="1"/>
</dbReference>
<feature type="compositionally biased region" description="Polar residues" evidence="1">
    <location>
        <begin position="175"/>
        <end position="186"/>
    </location>
</feature>
<keyword evidence="4" id="KW-1185">Reference proteome</keyword>
<dbReference type="PANTHER" id="PTHR37283:SF1">
    <property type="entry name" value="PH DOMAIN-CONTAINING PROTEIN YHR131C"/>
    <property type="match status" value="1"/>
</dbReference>
<feature type="region of interest" description="Disordered" evidence="1">
    <location>
        <begin position="125"/>
        <end position="187"/>
    </location>
</feature>
<evidence type="ECO:0000259" key="2">
    <source>
        <dbReference type="PROSITE" id="PS50003"/>
    </source>
</evidence>
<feature type="region of interest" description="Disordered" evidence="1">
    <location>
        <begin position="508"/>
        <end position="579"/>
    </location>
</feature>
<feature type="compositionally biased region" description="Low complexity" evidence="1">
    <location>
        <begin position="562"/>
        <end position="576"/>
    </location>
</feature>
<dbReference type="AlphaFoldDB" id="A0A0C2IMA4"/>
<feature type="compositionally biased region" description="Basic and acidic residues" evidence="1">
    <location>
        <begin position="353"/>
        <end position="392"/>
    </location>
</feature>
<dbReference type="OrthoDB" id="5865767at2759"/>
<feature type="region of interest" description="Disordered" evidence="1">
    <location>
        <begin position="353"/>
        <end position="438"/>
    </location>
</feature>